<reference evidence="1" key="2">
    <citation type="journal article" date="2008" name="Genome Biol.">
        <title>Improved genome assembly and evidence-based global gene model set for the chordate Ciona intestinalis: new insight into intron and operon populations.</title>
        <authorList>
            <person name="Satou Y."/>
            <person name="Mineta K."/>
            <person name="Ogasawara M."/>
            <person name="Sasakura Y."/>
            <person name="Shoguchi E."/>
            <person name="Ueno K."/>
            <person name="Yamada L."/>
            <person name="Matsumoto J."/>
            <person name="Wasserscheid J."/>
            <person name="Dewar K."/>
            <person name="Wiley G.B."/>
            <person name="Macmil S.L."/>
            <person name="Roe B.A."/>
            <person name="Zeller R.W."/>
            <person name="Hastings K.E."/>
            <person name="Lemaire P."/>
            <person name="Lindquist E."/>
            <person name="Endo T."/>
            <person name="Hotta K."/>
            <person name="Inaba K."/>
        </authorList>
    </citation>
    <scope>NUCLEOTIDE SEQUENCE [LARGE SCALE GENOMIC DNA]</scope>
    <source>
        <strain evidence="1">wild type</strain>
    </source>
</reference>
<accession>H2XPN0</accession>
<dbReference type="Proteomes" id="UP000008144">
    <property type="component" value="Chromosome 5"/>
</dbReference>
<dbReference type="InParanoid" id="H2XPN0"/>
<protein>
    <submittedName>
        <fullName evidence="1">Uncharacterized protein</fullName>
    </submittedName>
</protein>
<name>H2XPN0_CIOIN</name>
<reference evidence="2" key="1">
    <citation type="journal article" date="2002" name="Science">
        <title>The draft genome of Ciona intestinalis: insights into chordate and vertebrate origins.</title>
        <authorList>
            <person name="Dehal P."/>
            <person name="Satou Y."/>
            <person name="Campbell R.K."/>
            <person name="Chapman J."/>
            <person name="Degnan B."/>
            <person name="De Tomaso A."/>
            <person name="Davidson B."/>
            <person name="Di Gregorio A."/>
            <person name="Gelpke M."/>
            <person name="Goodstein D.M."/>
            <person name="Harafuji N."/>
            <person name="Hastings K.E."/>
            <person name="Ho I."/>
            <person name="Hotta K."/>
            <person name="Huang W."/>
            <person name="Kawashima T."/>
            <person name="Lemaire P."/>
            <person name="Martinez D."/>
            <person name="Meinertzhagen I.A."/>
            <person name="Necula S."/>
            <person name="Nonaka M."/>
            <person name="Putnam N."/>
            <person name="Rash S."/>
            <person name="Saiga H."/>
            <person name="Satake M."/>
            <person name="Terry A."/>
            <person name="Yamada L."/>
            <person name="Wang H.G."/>
            <person name="Awazu S."/>
            <person name="Azumi K."/>
            <person name="Boore J."/>
            <person name="Branno M."/>
            <person name="Chin-Bow S."/>
            <person name="DeSantis R."/>
            <person name="Doyle S."/>
            <person name="Francino P."/>
            <person name="Keys D.N."/>
            <person name="Haga S."/>
            <person name="Hayashi H."/>
            <person name="Hino K."/>
            <person name="Imai K.S."/>
            <person name="Inaba K."/>
            <person name="Kano S."/>
            <person name="Kobayashi K."/>
            <person name="Kobayashi M."/>
            <person name="Lee B.I."/>
            <person name="Makabe K.W."/>
            <person name="Manohar C."/>
            <person name="Matassi G."/>
            <person name="Medina M."/>
            <person name="Mochizuki Y."/>
            <person name="Mount S."/>
            <person name="Morishita T."/>
            <person name="Miura S."/>
            <person name="Nakayama A."/>
            <person name="Nishizaka S."/>
            <person name="Nomoto H."/>
            <person name="Ohta F."/>
            <person name="Oishi K."/>
            <person name="Rigoutsos I."/>
            <person name="Sano M."/>
            <person name="Sasaki A."/>
            <person name="Sasakura Y."/>
            <person name="Shoguchi E."/>
            <person name="Shin-i T."/>
            <person name="Spagnuolo A."/>
            <person name="Stainier D."/>
            <person name="Suzuki M.M."/>
            <person name="Tassy O."/>
            <person name="Takatori N."/>
            <person name="Tokuoka M."/>
            <person name="Yagi K."/>
            <person name="Yoshizaki F."/>
            <person name="Wada S."/>
            <person name="Zhang C."/>
            <person name="Hyatt P.D."/>
            <person name="Larimer F."/>
            <person name="Detter C."/>
            <person name="Doggett N."/>
            <person name="Glavina T."/>
            <person name="Hawkins T."/>
            <person name="Richardson P."/>
            <person name="Lucas S."/>
            <person name="Kohara Y."/>
            <person name="Levine M."/>
            <person name="Satoh N."/>
            <person name="Rokhsar D.S."/>
        </authorList>
    </citation>
    <scope>NUCLEOTIDE SEQUENCE [LARGE SCALE GENOMIC DNA]</scope>
</reference>
<dbReference type="EMBL" id="EAAA01002118">
    <property type="status" value="NOT_ANNOTATED_CDS"/>
    <property type="molecule type" value="Genomic_DNA"/>
</dbReference>
<dbReference type="AlphaFoldDB" id="H2XPN0"/>
<dbReference type="Ensembl" id="ENSCINT00000031445.1">
    <property type="protein sequence ID" value="ENSCINP00000031614.1"/>
    <property type="gene ID" value="ENSCING00000018254.1"/>
</dbReference>
<proteinExistence type="predicted"/>
<evidence type="ECO:0000313" key="1">
    <source>
        <dbReference type="Ensembl" id="ENSCINP00000031614.1"/>
    </source>
</evidence>
<organism evidence="1 2">
    <name type="scientific">Ciona intestinalis</name>
    <name type="common">Transparent sea squirt</name>
    <name type="synonym">Ascidia intestinalis</name>
    <dbReference type="NCBI Taxonomy" id="7719"/>
    <lineage>
        <taxon>Eukaryota</taxon>
        <taxon>Metazoa</taxon>
        <taxon>Chordata</taxon>
        <taxon>Tunicata</taxon>
        <taxon>Ascidiacea</taxon>
        <taxon>Phlebobranchia</taxon>
        <taxon>Cionidae</taxon>
        <taxon>Ciona</taxon>
    </lineage>
</organism>
<reference evidence="1" key="4">
    <citation type="submission" date="2025-09" db="UniProtKB">
        <authorList>
            <consortium name="Ensembl"/>
        </authorList>
    </citation>
    <scope>IDENTIFICATION</scope>
</reference>
<dbReference type="HOGENOM" id="CLU_3376912_0_0_1"/>
<reference evidence="1" key="3">
    <citation type="submission" date="2025-08" db="UniProtKB">
        <authorList>
            <consortium name="Ensembl"/>
        </authorList>
    </citation>
    <scope>IDENTIFICATION</scope>
</reference>
<sequence>MLCSLVSGMGEDGTHFHSIYSSHLEVNKKTSKEL</sequence>
<evidence type="ECO:0000313" key="2">
    <source>
        <dbReference type="Proteomes" id="UP000008144"/>
    </source>
</evidence>
<keyword evidence="2" id="KW-1185">Reference proteome</keyword>